<keyword evidence="2" id="KW-0472">Membrane</keyword>
<accession>A0A814MEL2</accession>
<protein>
    <submittedName>
        <fullName evidence="3">Uncharacterized protein</fullName>
    </submittedName>
</protein>
<dbReference type="OrthoDB" id="10471701at2759"/>
<evidence type="ECO:0000313" key="4">
    <source>
        <dbReference type="Proteomes" id="UP000663879"/>
    </source>
</evidence>
<comment type="caution">
    <text evidence="3">The sequence shown here is derived from an EMBL/GenBank/DDBJ whole genome shotgun (WGS) entry which is preliminary data.</text>
</comment>
<feature type="region of interest" description="Disordered" evidence="1">
    <location>
        <begin position="29"/>
        <end position="55"/>
    </location>
</feature>
<evidence type="ECO:0000256" key="1">
    <source>
        <dbReference type="SAM" id="MobiDB-lite"/>
    </source>
</evidence>
<name>A0A814MEL2_9BILA</name>
<gene>
    <name evidence="3" type="ORF">OXX778_LOCUS20079</name>
</gene>
<feature type="non-terminal residue" evidence="3">
    <location>
        <position position="1"/>
    </location>
</feature>
<evidence type="ECO:0000256" key="2">
    <source>
        <dbReference type="SAM" id="Phobius"/>
    </source>
</evidence>
<reference evidence="3" key="1">
    <citation type="submission" date="2021-02" db="EMBL/GenBank/DDBJ databases">
        <authorList>
            <person name="Nowell W R."/>
        </authorList>
    </citation>
    <scope>NUCLEOTIDE SEQUENCE</scope>
    <source>
        <strain evidence="3">Ploen Becks lab</strain>
    </source>
</reference>
<dbReference type="EMBL" id="CAJNOC010006461">
    <property type="protein sequence ID" value="CAF1078488.1"/>
    <property type="molecule type" value="Genomic_DNA"/>
</dbReference>
<evidence type="ECO:0000313" key="3">
    <source>
        <dbReference type="EMBL" id="CAF1078488.1"/>
    </source>
</evidence>
<organism evidence="3 4">
    <name type="scientific">Brachionus calyciflorus</name>
    <dbReference type="NCBI Taxonomy" id="104777"/>
    <lineage>
        <taxon>Eukaryota</taxon>
        <taxon>Metazoa</taxon>
        <taxon>Spiralia</taxon>
        <taxon>Gnathifera</taxon>
        <taxon>Rotifera</taxon>
        <taxon>Eurotatoria</taxon>
        <taxon>Monogononta</taxon>
        <taxon>Pseudotrocha</taxon>
        <taxon>Ploima</taxon>
        <taxon>Brachionidae</taxon>
        <taxon>Brachionus</taxon>
    </lineage>
</organism>
<keyword evidence="4" id="KW-1185">Reference proteome</keyword>
<dbReference type="AlphaFoldDB" id="A0A814MEL2"/>
<keyword evidence="2" id="KW-1133">Transmembrane helix</keyword>
<dbReference type="Proteomes" id="UP000663879">
    <property type="component" value="Unassembled WGS sequence"/>
</dbReference>
<feature type="transmembrane region" description="Helical" evidence="2">
    <location>
        <begin position="110"/>
        <end position="133"/>
    </location>
</feature>
<proteinExistence type="predicted"/>
<keyword evidence="2" id="KW-0812">Transmembrane</keyword>
<sequence length="137" mass="15472">VYAVAQPYIVQNSPLGYSQDILNNNETIKNSRPKSVKDDQDDTSEYMDPTTPIPETDSSRKLLVGFHHHYDKATEIQSLQCCTCCIGCWRNCCDCCSGCENFISCPIYCWLFFIMPIFIILIIGIAVSVLYAAKIIK</sequence>